<dbReference type="PANTHER" id="PTHR23517">
    <property type="entry name" value="RESISTANCE PROTEIN MDTM, PUTATIVE-RELATED-RELATED"/>
    <property type="match status" value="1"/>
</dbReference>
<dbReference type="NCBIfam" id="TIGR00924">
    <property type="entry name" value="yjdL_sub1_fam"/>
    <property type="match status" value="1"/>
</dbReference>
<dbReference type="AlphaFoldDB" id="A0AAU8ARU2"/>
<feature type="transmembrane region" description="Helical" evidence="9">
    <location>
        <begin position="359"/>
        <end position="380"/>
    </location>
</feature>
<feature type="transmembrane region" description="Helical" evidence="9">
    <location>
        <begin position="53"/>
        <end position="74"/>
    </location>
</feature>
<feature type="transmembrane region" description="Helical" evidence="9">
    <location>
        <begin position="224"/>
        <end position="245"/>
    </location>
</feature>
<evidence type="ECO:0000256" key="3">
    <source>
        <dbReference type="ARBA" id="ARBA00022475"/>
    </source>
</evidence>
<reference evidence="11" key="1">
    <citation type="submission" date="2023-02" db="EMBL/GenBank/DDBJ databases">
        <title>Description and genomic characterization of Salipiger bruguierae sp. nov., isolated from the sediment of mangrove plant Bruguiera sexangula.</title>
        <authorList>
            <person name="Long M."/>
        </authorList>
    </citation>
    <scope>NUCLEOTIDE SEQUENCE</scope>
    <source>
        <strain evidence="11">H15</strain>
        <plasmid evidence="11">unnamed2</plasmid>
    </source>
</reference>
<dbReference type="PROSITE" id="PS01023">
    <property type="entry name" value="PTR2_2"/>
    <property type="match status" value="1"/>
</dbReference>
<feature type="transmembrane region" description="Helical" evidence="9">
    <location>
        <begin position="107"/>
        <end position="126"/>
    </location>
</feature>
<geneLocation type="plasmid" evidence="11">
    <name>unnamed2</name>
</geneLocation>
<keyword evidence="11" id="KW-0614">Plasmid</keyword>
<feature type="transmembrane region" description="Helical" evidence="9">
    <location>
        <begin position="251"/>
        <end position="272"/>
    </location>
</feature>
<dbReference type="SUPFAM" id="SSF103473">
    <property type="entry name" value="MFS general substrate transporter"/>
    <property type="match status" value="1"/>
</dbReference>
<dbReference type="EMBL" id="CP123387">
    <property type="protein sequence ID" value="XCC97360.1"/>
    <property type="molecule type" value="Genomic_DNA"/>
</dbReference>
<dbReference type="InterPro" id="IPR036259">
    <property type="entry name" value="MFS_trans_sf"/>
</dbReference>
<evidence type="ECO:0000256" key="5">
    <source>
        <dbReference type="ARBA" id="ARBA00022856"/>
    </source>
</evidence>
<dbReference type="Gene3D" id="1.20.1250.20">
    <property type="entry name" value="MFS general substrate transporter like domains"/>
    <property type="match status" value="1"/>
</dbReference>
<evidence type="ECO:0000259" key="10">
    <source>
        <dbReference type="PROSITE" id="PS50850"/>
    </source>
</evidence>
<dbReference type="RefSeq" id="WP_353476252.1">
    <property type="nucleotide sequence ID" value="NZ_CP123387.1"/>
</dbReference>
<feature type="transmembrane region" description="Helical" evidence="9">
    <location>
        <begin position="284"/>
        <end position="301"/>
    </location>
</feature>
<comment type="subcellular location">
    <subcellularLocation>
        <location evidence="1">Cell membrane</location>
        <topology evidence="1">Multi-pass membrane protein</topology>
    </subcellularLocation>
    <subcellularLocation>
        <location evidence="8">Membrane</location>
        <topology evidence="8">Multi-pass membrane protein</topology>
    </subcellularLocation>
</comment>
<dbReference type="GO" id="GO:0005886">
    <property type="term" value="C:plasma membrane"/>
    <property type="evidence" value="ECO:0007669"/>
    <property type="project" value="UniProtKB-SubCell"/>
</dbReference>
<dbReference type="InterPro" id="IPR050171">
    <property type="entry name" value="MFS_Transporters"/>
</dbReference>
<keyword evidence="7 9" id="KW-0472">Membrane</keyword>
<feature type="transmembrane region" description="Helical" evidence="9">
    <location>
        <begin position="173"/>
        <end position="193"/>
    </location>
</feature>
<keyword evidence="2 8" id="KW-0813">Transport</keyword>
<accession>A0AAU8ARU2</accession>
<evidence type="ECO:0000256" key="8">
    <source>
        <dbReference type="RuleBase" id="RU003755"/>
    </source>
</evidence>
<sequence length="506" mass="53774">MSRFARYPAGLPSLFLVEMWERFSFYGMRAILVLYLVDAVATGGMGLETPAAVAIYGIYSAAVYILALPGGWVADRFWGARKAIIVGAVVIIIGHILLALSGSTASIFLAGLCCIAVGTGLLKPNISTMVGELYDKDDVGGRDAGFSFFYMGINVGAILGGFVAGYLGEVWGWHWGFGAAALAMTLGLINFIYAGQRSLRGKGERPPPKEVDAATRHRDHMVSLGVTGAVVALLVLLIGTGVIDVRSAEGVAQATGVLIVTIAVAFFLNIFIAGDLDGSEKKRMIVLAILFVAAAVFWSRFEQAGSSLSIFAADLTRRDLVGFEVPASWFQNLNPAFIILLTPLFAAFWTWAQDRGWEISVFVKFGLALVLVGLGFWILVPAAKIAMTGAKVSALFLIATFFIHTCAELLLSPVGLSTFSRLAPERFASQMMGFWFVAASLGNLLAGLLAAGMDTETPSALPGLFNQLFYGSAIAGVVLIALSWPLSRWAMAGKAAPAETAGTEVR</sequence>
<evidence type="ECO:0000256" key="4">
    <source>
        <dbReference type="ARBA" id="ARBA00022692"/>
    </source>
</evidence>
<name>A0AAU8ARU2_9RHOB</name>
<feature type="transmembrane region" description="Helical" evidence="9">
    <location>
        <begin position="392"/>
        <end position="411"/>
    </location>
</feature>
<dbReference type="PROSITE" id="PS01022">
    <property type="entry name" value="PTR2_1"/>
    <property type="match status" value="1"/>
</dbReference>
<organism evidence="11">
    <name type="scientific">Alloyangia sp. H15</name>
    <dbReference type="NCBI Taxonomy" id="3029062"/>
    <lineage>
        <taxon>Bacteria</taxon>
        <taxon>Pseudomonadati</taxon>
        <taxon>Pseudomonadota</taxon>
        <taxon>Alphaproteobacteria</taxon>
        <taxon>Rhodobacterales</taxon>
        <taxon>Roseobacteraceae</taxon>
        <taxon>Alloyangia</taxon>
    </lineage>
</organism>
<keyword evidence="4 8" id="KW-0812">Transmembrane</keyword>
<evidence type="ECO:0000256" key="2">
    <source>
        <dbReference type="ARBA" id="ARBA00022448"/>
    </source>
</evidence>
<dbReference type="InterPro" id="IPR020846">
    <property type="entry name" value="MFS_dom"/>
</dbReference>
<evidence type="ECO:0000256" key="1">
    <source>
        <dbReference type="ARBA" id="ARBA00004651"/>
    </source>
</evidence>
<gene>
    <name evidence="11" type="ORF">PVT71_25190</name>
</gene>
<keyword evidence="5" id="KW-0653">Protein transport</keyword>
<feature type="transmembrane region" description="Helical" evidence="9">
    <location>
        <begin position="83"/>
        <end position="101"/>
    </location>
</feature>
<feature type="transmembrane region" description="Helical" evidence="9">
    <location>
        <begin position="147"/>
        <end position="167"/>
    </location>
</feature>
<feature type="domain" description="Major facilitator superfamily (MFS) profile" evidence="10">
    <location>
        <begin position="1"/>
        <end position="488"/>
    </location>
</feature>
<feature type="transmembrane region" description="Helical" evidence="9">
    <location>
        <begin position="464"/>
        <end position="484"/>
    </location>
</feature>
<evidence type="ECO:0000256" key="9">
    <source>
        <dbReference type="SAM" id="Phobius"/>
    </source>
</evidence>
<evidence type="ECO:0000313" key="11">
    <source>
        <dbReference type="EMBL" id="XCC97360.1"/>
    </source>
</evidence>
<keyword evidence="5" id="KW-0571">Peptide transport</keyword>
<dbReference type="Pfam" id="PF00854">
    <property type="entry name" value="PTR2"/>
    <property type="match status" value="1"/>
</dbReference>
<dbReference type="CDD" id="cd17346">
    <property type="entry name" value="MFS_DtpA_like"/>
    <property type="match status" value="1"/>
</dbReference>
<keyword evidence="3" id="KW-1003">Cell membrane</keyword>
<proteinExistence type="inferred from homology"/>
<feature type="transmembrane region" description="Helical" evidence="9">
    <location>
        <begin position="333"/>
        <end position="352"/>
    </location>
</feature>
<dbReference type="InterPro" id="IPR018456">
    <property type="entry name" value="PTR2_symporter_CS"/>
</dbReference>
<feature type="transmembrane region" description="Helical" evidence="9">
    <location>
        <begin position="26"/>
        <end position="47"/>
    </location>
</feature>
<evidence type="ECO:0000256" key="7">
    <source>
        <dbReference type="ARBA" id="ARBA00023136"/>
    </source>
</evidence>
<dbReference type="GO" id="GO:0006857">
    <property type="term" value="P:oligopeptide transport"/>
    <property type="evidence" value="ECO:0007669"/>
    <property type="project" value="InterPro"/>
</dbReference>
<feature type="transmembrane region" description="Helical" evidence="9">
    <location>
        <begin position="432"/>
        <end position="452"/>
    </location>
</feature>
<protein>
    <submittedName>
        <fullName evidence="11">Peptide MFS transporter</fullName>
    </submittedName>
</protein>
<comment type="similarity">
    <text evidence="8">Belongs to the major facilitator superfamily. Proton-dependent oligopeptide transporter (POT/PTR) (TC 2.A.17) family.</text>
</comment>
<dbReference type="GO" id="GO:1904680">
    <property type="term" value="F:peptide transmembrane transporter activity"/>
    <property type="evidence" value="ECO:0007669"/>
    <property type="project" value="InterPro"/>
</dbReference>
<dbReference type="InterPro" id="IPR000109">
    <property type="entry name" value="POT_fam"/>
</dbReference>
<dbReference type="PROSITE" id="PS50850">
    <property type="entry name" value="MFS"/>
    <property type="match status" value="1"/>
</dbReference>
<evidence type="ECO:0000256" key="6">
    <source>
        <dbReference type="ARBA" id="ARBA00022989"/>
    </source>
</evidence>
<dbReference type="PANTHER" id="PTHR23517:SF15">
    <property type="entry name" value="PROTON-DEPENDENT OLIGOPEPTIDE FAMILY TRANSPORT PROTEIN"/>
    <property type="match status" value="1"/>
</dbReference>
<dbReference type="InterPro" id="IPR005279">
    <property type="entry name" value="Dipep/tripep_permease"/>
</dbReference>
<keyword evidence="6 9" id="KW-1133">Transmembrane helix</keyword>